<evidence type="ECO:0000313" key="1">
    <source>
        <dbReference type="EMBL" id="KAI0042020.1"/>
    </source>
</evidence>
<name>A0ACB8RDF2_9AGAM</name>
<comment type="caution">
    <text evidence="1">The sequence shown here is derived from an EMBL/GenBank/DDBJ whole genome shotgun (WGS) entry which is preliminary data.</text>
</comment>
<reference evidence="1" key="2">
    <citation type="journal article" date="2022" name="New Phytol.">
        <title>Evolutionary transition to the ectomycorrhizal habit in the genomes of a hyperdiverse lineage of mushroom-forming fungi.</title>
        <authorList>
            <person name="Looney B."/>
            <person name="Miyauchi S."/>
            <person name="Morin E."/>
            <person name="Drula E."/>
            <person name="Courty P.E."/>
            <person name="Kohler A."/>
            <person name="Kuo A."/>
            <person name="LaButti K."/>
            <person name="Pangilinan J."/>
            <person name="Lipzen A."/>
            <person name="Riley R."/>
            <person name="Andreopoulos W."/>
            <person name="He G."/>
            <person name="Johnson J."/>
            <person name="Nolan M."/>
            <person name="Tritt A."/>
            <person name="Barry K.W."/>
            <person name="Grigoriev I.V."/>
            <person name="Nagy L.G."/>
            <person name="Hibbett D."/>
            <person name="Henrissat B."/>
            <person name="Matheny P.B."/>
            <person name="Labbe J."/>
            <person name="Martin F.M."/>
        </authorList>
    </citation>
    <scope>NUCLEOTIDE SEQUENCE</scope>
    <source>
        <strain evidence="1">FP105234-sp</strain>
    </source>
</reference>
<reference evidence="1" key="1">
    <citation type="submission" date="2021-02" db="EMBL/GenBank/DDBJ databases">
        <authorList>
            <consortium name="DOE Joint Genome Institute"/>
            <person name="Ahrendt S."/>
            <person name="Looney B.P."/>
            <person name="Miyauchi S."/>
            <person name="Morin E."/>
            <person name="Drula E."/>
            <person name="Courty P.E."/>
            <person name="Chicoki N."/>
            <person name="Fauchery L."/>
            <person name="Kohler A."/>
            <person name="Kuo A."/>
            <person name="Labutti K."/>
            <person name="Pangilinan J."/>
            <person name="Lipzen A."/>
            <person name="Riley R."/>
            <person name="Andreopoulos W."/>
            <person name="He G."/>
            <person name="Johnson J."/>
            <person name="Barry K.W."/>
            <person name="Grigoriev I.V."/>
            <person name="Nagy L."/>
            <person name="Hibbett D."/>
            <person name="Henrissat B."/>
            <person name="Matheny P.B."/>
            <person name="Labbe J."/>
            <person name="Martin F."/>
        </authorList>
    </citation>
    <scope>NUCLEOTIDE SEQUENCE</scope>
    <source>
        <strain evidence="1">FP105234-sp</strain>
    </source>
</reference>
<protein>
    <submittedName>
        <fullName evidence="1">Uncharacterized protein</fullName>
    </submittedName>
</protein>
<dbReference type="EMBL" id="MU276088">
    <property type="protein sequence ID" value="KAI0042020.1"/>
    <property type="molecule type" value="Genomic_DNA"/>
</dbReference>
<gene>
    <name evidence="1" type="ORF">FA95DRAFT_1610528</name>
</gene>
<dbReference type="Proteomes" id="UP000814033">
    <property type="component" value="Unassembled WGS sequence"/>
</dbReference>
<sequence>MSNETAVLIVRAVSFSFRDLLSLRAVNKAFCACATLAAFRTVGATNRRSSALNLVSLLESDLASLYVREVIYFDGAADESGMRLTLPIEYPLLQALEPSASHLLILTLANLTPIADVELVLTLLALRAVLKFLTHLRLSASPKMAKNLRLHNFWGTWKRVLLLEDL</sequence>
<keyword evidence="2" id="KW-1185">Reference proteome</keyword>
<evidence type="ECO:0000313" key="2">
    <source>
        <dbReference type="Proteomes" id="UP000814033"/>
    </source>
</evidence>
<proteinExistence type="predicted"/>
<accession>A0ACB8RDF2</accession>
<organism evidence="1 2">
    <name type="scientific">Auriscalpium vulgare</name>
    <dbReference type="NCBI Taxonomy" id="40419"/>
    <lineage>
        <taxon>Eukaryota</taxon>
        <taxon>Fungi</taxon>
        <taxon>Dikarya</taxon>
        <taxon>Basidiomycota</taxon>
        <taxon>Agaricomycotina</taxon>
        <taxon>Agaricomycetes</taxon>
        <taxon>Russulales</taxon>
        <taxon>Auriscalpiaceae</taxon>
        <taxon>Auriscalpium</taxon>
    </lineage>
</organism>